<evidence type="ECO:0000313" key="2">
    <source>
        <dbReference type="Proteomes" id="UP001056120"/>
    </source>
</evidence>
<organism evidence="1 2">
    <name type="scientific">Smallanthus sonchifolius</name>
    <dbReference type="NCBI Taxonomy" id="185202"/>
    <lineage>
        <taxon>Eukaryota</taxon>
        <taxon>Viridiplantae</taxon>
        <taxon>Streptophyta</taxon>
        <taxon>Embryophyta</taxon>
        <taxon>Tracheophyta</taxon>
        <taxon>Spermatophyta</taxon>
        <taxon>Magnoliopsida</taxon>
        <taxon>eudicotyledons</taxon>
        <taxon>Gunneridae</taxon>
        <taxon>Pentapetalae</taxon>
        <taxon>asterids</taxon>
        <taxon>campanulids</taxon>
        <taxon>Asterales</taxon>
        <taxon>Asteraceae</taxon>
        <taxon>Asteroideae</taxon>
        <taxon>Heliantheae alliance</taxon>
        <taxon>Millerieae</taxon>
        <taxon>Smallanthus</taxon>
    </lineage>
</organism>
<dbReference type="EMBL" id="CM042019">
    <property type="protein sequence ID" value="KAI3824296.1"/>
    <property type="molecule type" value="Genomic_DNA"/>
</dbReference>
<dbReference type="Proteomes" id="UP001056120">
    <property type="component" value="Linkage Group LG02"/>
</dbReference>
<sequence length="79" mass="8925">MVFIFVLIHGLSGPSTAATFVAVYAIFGPTFPGIYDKDRGVYTLFYPYHLLFPFPLSIQTVATMVKLNCPWSFQMARLQ</sequence>
<name>A0ACB9JW78_9ASTR</name>
<protein>
    <submittedName>
        <fullName evidence="1">Uncharacterized protein</fullName>
    </submittedName>
</protein>
<gene>
    <name evidence="1" type="ORF">L1987_05749</name>
</gene>
<proteinExistence type="predicted"/>
<reference evidence="1 2" key="2">
    <citation type="journal article" date="2022" name="Mol. Ecol. Resour.">
        <title>The genomes of chicory, endive, great burdock and yacon provide insights into Asteraceae paleo-polyploidization history and plant inulin production.</title>
        <authorList>
            <person name="Fan W."/>
            <person name="Wang S."/>
            <person name="Wang H."/>
            <person name="Wang A."/>
            <person name="Jiang F."/>
            <person name="Liu H."/>
            <person name="Zhao H."/>
            <person name="Xu D."/>
            <person name="Zhang Y."/>
        </authorList>
    </citation>
    <scope>NUCLEOTIDE SEQUENCE [LARGE SCALE GENOMIC DNA]</scope>
    <source>
        <strain evidence="2">cv. Yunnan</strain>
        <tissue evidence="1">Leaves</tissue>
    </source>
</reference>
<accession>A0ACB9JW78</accession>
<reference evidence="2" key="1">
    <citation type="journal article" date="2022" name="Mol. Ecol. Resour.">
        <title>The genomes of chicory, endive, great burdock and yacon provide insights into Asteraceae palaeo-polyploidization history and plant inulin production.</title>
        <authorList>
            <person name="Fan W."/>
            <person name="Wang S."/>
            <person name="Wang H."/>
            <person name="Wang A."/>
            <person name="Jiang F."/>
            <person name="Liu H."/>
            <person name="Zhao H."/>
            <person name="Xu D."/>
            <person name="Zhang Y."/>
        </authorList>
    </citation>
    <scope>NUCLEOTIDE SEQUENCE [LARGE SCALE GENOMIC DNA]</scope>
    <source>
        <strain evidence="2">cv. Yunnan</strain>
    </source>
</reference>
<comment type="caution">
    <text evidence="1">The sequence shown here is derived from an EMBL/GenBank/DDBJ whole genome shotgun (WGS) entry which is preliminary data.</text>
</comment>
<keyword evidence="2" id="KW-1185">Reference proteome</keyword>
<evidence type="ECO:0000313" key="1">
    <source>
        <dbReference type="EMBL" id="KAI3824296.1"/>
    </source>
</evidence>